<dbReference type="InterPro" id="IPR018490">
    <property type="entry name" value="cNMP-bd_dom_sf"/>
</dbReference>
<dbReference type="InterPro" id="IPR000595">
    <property type="entry name" value="cNMP-bd_dom"/>
</dbReference>
<dbReference type="Proteomes" id="UP001187143">
    <property type="component" value="Unassembled WGS sequence"/>
</dbReference>
<evidence type="ECO:0000313" key="2">
    <source>
        <dbReference type="EMBL" id="MDV7015228.1"/>
    </source>
</evidence>
<comment type="caution">
    <text evidence="2">The sequence shown here is derived from an EMBL/GenBank/DDBJ whole genome shotgun (WGS) entry which is preliminary data.</text>
</comment>
<evidence type="ECO:0000313" key="3">
    <source>
        <dbReference type="Proteomes" id="UP001187143"/>
    </source>
</evidence>
<dbReference type="AlphaFoldDB" id="A0AAE4RHJ9"/>
<dbReference type="EMBL" id="JAWLLD010000035">
    <property type="protein sequence ID" value="MDV7015228.1"/>
    <property type="molecule type" value="Genomic_DNA"/>
</dbReference>
<dbReference type="SUPFAM" id="SSF51206">
    <property type="entry name" value="cAMP-binding domain-like"/>
    <property type="match status" value="1"/>
</dbReference>
<dbReference type="PROSITE" id="PS50042">
    <property type="entry name" value="CNMP_BINDING_3"/>
    <property type="match status" value="1"/>
</dbReference>
<reference evidence="2" key="1">
    <citation type="submission" date="2023-10" db="EMBL/GenBank/DDBJ databases">
        <title>Characterization and genome sequence of Mycobacterium intracellulare ABSURDO, a novel pathogenic isolate with three colony morphotypes that vary in growth and acid-fastness.</title>
        <authorList>
            <person name="Jude B.A."/>
            <person name="Robinson R.T."/>
        </authorList>
    </citation>
    <scope>NUCLEOTIDE SEQUENCE</scope>
    <source>
        <strain evidence="2">ABSURDO Component B</strain>
    </source>
</reference>
<evidence type="ECO:0000259" key="1">
    <source>
        <dbReference type="PROSITE" id="PS50042"/>
    </source>
</evidence>
<accession>A0AAE4RHJ9</accession>
<dbReference type="InterPro" id="IPR014710">
    <property type="entry name" value="RmlC-like_jellyroll"/>
</dbReference>
<protein>
    <submittedName>
        <fullName evidence="2">Cyclic nucleotide-binding domain-containing protein</fullName>
    </submittedName>
</protein>
<name>A0AAE4RHJ9_MYCIT</name>
<feature type="domain" description="Cyclic nucleotide-binding" evidence="1">
    <location>
        <begin position="1"/>
        <end position="62"/>
    </location>
</feature>
<proteinExistence type="predicted"/>
<dbReference type="Gene3D" id="2.60.120.10">
    <property type="entry name" value="Jelly Rolls"/>
    <property type="match status" value="1"/>
</dbReference>
<sequence length="109" mass="12131">MSETLETLQFSPGDFIDAQNAWGDRVYVIISGKVMVVHRRDDGSEMGLAILGPNEMFGAIKLSIRLHAKSRRPLLPRLWQYRLNVISFWLGSASAQHSAIKFCACSHGG</sequence>
<gene>
    <name evidence="2" type="ORF">R4F53_23355</name>
</gene>
<organism evidence="2 3">
    <name type="scientific">Mycobacterium intracellulare</name>
    <dbReference type="NCBI Taxonomy" id="1767"/>
    <lineage>
        <taxon>Bacteria</taxon>
        <taxon>Bacillati</taxon>
        <taxon>Actinomycetota</taxon>
        <taxon>Actinomycetes</taxon>
        <taxon>Mycobacteriales</taxon>
        <taxon>Mycobacteriaceae</taxon>
        <taxon>Mycobacterium</taxon>
        <taxon>Mycobacterium avium complex (MAC)</taxon>
    </lineage>
</organism>
<dbReference type="CDD" id="cd00038">
    <property type="entry name" value="CAP_ED"/>
    <property type="match status" value="1"/>
</dbReference>
<dbReference type="Pfam" id="PF00027">
    <property type="entry name" value="cNMP_binding"/>
    <property type="match status" value="1"/>
</dbReference>
<dbReference type="RefSeq" id="WP_225342941.1">
    <property type="nucleotide sequence ID" value="NZ_JAEKMW010000113.1"/>
</dbReference>